<dbReference type="InterPro" id="IPR000060">
    <property type="entry name" value="BCCT_transptr"/>
</dbReference>
<dbReference type="Pfam" id="PF02028">
    <property type="entry name" value="BCCT"/>
    <property type="match status" value="1"/>
</dbReference>
<evidence type="ECO:0000256" key="7">
    <source>
        <dbReference type="ARBA" id="ARBA00023136"/>
    </source>
</evidence>
<evidence type="ECO:0000313" key="10">
    <source>
        <dbReference type="EMBL" id="WNM24799.1"/>
    </source>
</evidence>
<feature type="transmembrane region" description="Helical" evidence="9">
    <location>
        <begin position="400"/>
        <end position="421"/>
    </location>
</feature>
<comment type="similarity">
    <text evidence="2">Belongs to the BCCT transporter (TC 2.A.15) family.</text>
</comment>
<feature type="transmembrane region" description="Helical" evidence="9">
    <location>
        <begin position="442"/>
        <end position="465"/>
    </location>
</feature>
<evidence type="ECO:0000313" key="11">
    <source>
        <dbReference type="Proteomes" id="UP001304125"/>
    </source>
</evidence>
<comment type="subcellular location">
    <subcellularLocation>
        <location evidence="1">Cell membrane</location>
        <topology evidence="1">Multi-pass membrane protein</topology>
    </subcellularLocation>
</comment>
<dbReference type="NCBIfam" id="TIGR00842">
    <property type="entry name" value="bcct"/>
    <property type="match status" value="1"/>
</dbReference>
<dbReference type="PANTHER" id="PTHR30047">
    <property type="entry name" value="HIGH-AFFINITY CHOLINE TRANSPORT PROTEIN-RELATED"/>
    <property type="match status" value="1"/>
</dbReference>
<dbReference type="Proteomes" id="UP001304125">
    <property type="component" value="Chromosome"/>
</dbReference>
<dbReference type="GO" id="GO:0022857">
    <property type="term" value="F:transmembrane transporter activity"/>
    <property type="evidence" value="ECO:0007669"/>
    <property type="project" value="InterPro"/>
</dbReference>
<sequence>MSRAGLAKAVFWPAAAIIFVFVAFALIWPSAAESVFATLNDTVISAFGWYYVLIAAIFVIFVLYLGFSQYGDIVLGKDDDEPAFSNFSWYGLLFAAGMGIGLVFYGVSEPLSHFVSPPPGVEGTPDQIAEQAMARTFLHWGLHAWAIYIVVGLAVAYAVHRRGRPVSIRWTLEPLLGDRVKGRWGDAIDVAAVVGTLFGLATSLGFGVLQLSAGLDSTGIASPTIATQVWLIVGITCVTIFSLVTGVQKGMKWLSSTNLVLSGAILLFVLLTGPTGFLLSEFVQSIGAYLSGFISMAFDTSAFAGEAGREWQASWSTFYWGWWISWAPFVGVFIARVSKGRTVREFVWGVLLVPASLTFLWFAVLGGSAIYRELYGQGGMVGADGSVDVEGSLFTLLEGLPAGSVAIVGAMILIALFFVTSSDSGALVLSMLTTGGNEEPVAWIRVFWATTTAAVAIALMVSGGLTALQTAAILTALPFSAVMIMMMISTLSALAAERRRQVRASREEFVARIATRLGDQFGLEPTTTEIDMRGTRIRWRRRRGLEPHAEADPPDAPASQGPPARGAVAYEHVDDDQVVTLIPAEEEPRRD</sequence>
<proteinExistence type="inferred from homology"/>
<dbReference type="PANTHER" id="PTHR30047:SF7">
    <property type="entry name" value="HIGH-AFFINITY CHOLINE TRANSPORT PROTEIN"/>
    <property type="match status" value="1"/>
</dbReference>
<feature type="transmembrane region" description="Helical" evidence="9">
    <location>
        <begin position="48"/>
        <end position="67"/>
    </location>
</feature>
<evidence type="ECO:0000256" key="2">
    <source>
        <dbReference type="ARBA" id="ARBA00005658"/>
    </source>
</evidence>
<evidence type="ECO:0000256" key="3">
    <source>
        <dbReference type="ARBA" id="ARBA00022448"/>
    </source>
</evidence>
<feature type="transmembrane region" description="Helical" evidence="9">
    <location>
        <begin position="259"/>
        <end position="279"/>
    </location>
</feature>
<gene>
    <name evidence="10" type="ORF">RN606_01220</name>
</gene>
<evidence type="ECO:0000256" key="1">
    <source>
        <dbReference type="ARBA" id="ARBA00004651"/>
    </source>
</evidence>
<keyword evidence="7 9" id="KW-0472">Membrane</keyword>
<dbReference type="RefSeq" id="WP_313499085.1">
    <property type="nucleotide sequence ID" value="NZ_CP134879.1"/>
</dbReference>
<keyword evidence="5 9" id="KW-0812">Transmembrane</keyword>
<name>A0AA96F7P4_9MICO</name>
<keyword evidence="11" id="KW-1185">Reference proteome</keyword>
<feature type="transmembrane region" description="Helical" evidence="9">
    <location>
        <begin position="471"/>
        <end position="496"/>
    </location>
</feature>
<reference evidence="10 11" key="1">
    <citation type="submission" date="2023-09" db="EMBL/GenBank/DDBJ databases">
        <title>Demequina sp. a novel bacteria isolated from Capsicum annuum.</title>
        <authorList>
            <person name="Humaira Z."/>
            <person name="Lee J."/>
            <person name="Cho D."/>
        </authorList>
    </citation>
    <scope>NUCLEOTIDE SEQUENCE [LARGE SCALE GENOMIC DNA]</scope>
    <source>
        <strain evidence="10 11">OYTSA14</strain>
    </source>
</reference>
<feature type="transmembrane region" description="Helical" evidence="9">
    <location>
        <begin position="318"/>
        <end position="335"/>
    </location>
</feature>
<accession>A0AA96F7P4</accession>
<feature type="transmembrane region" description="Helical" evidence="9">
    <location>
        <begin position="140"/>
        <end position="159"/>
    </location>
</feature>
<feature type="transmembrane region" description="Helical" evidence="9">
    <location>
        <begin position="87"/>
        <end position="107"/>
    </location>
</feature>
<feature type="transmembrane region" description="Helical" evidence="9">
    <location>
        <begin position="347"/>
        <end position="371"/>
    </location>
</feature>
<evidence type="ECO:0000256" key="8">
    <source>
        <dbReference type="SAM" id="MobiDB-lite"/>
    </source>
</evidence>
<evidence type="ECO:0000256" key="4">
    <source>
        <dbReference type="ARBA" id="ARBA00022475"/>
    </source>
</evidence>
<evidence type="ECO:0000256" key="5">
    <source>
        <dbReference type="ARBA" id="ARBA00022692"/>
    </source>
</evidence>
<evidence type="ECO:0000256" key="9">
    <source>
        <dbReference type="SAM" id="Phobius"/>
    </source>
</evidence>
<dbReference type="EMBL" id="CP134879">
    <property type="protein sequence ID" value="WNM24799.1"/>
    <property type="molecule type" value="Genomic_DNA"/>
</dbReference>
<feature type="region of interest" description="Disordered" evidence="8">
    <location>
        <begin position="544"/>
        <end position="572"/>
    </location>
</feature>
<evidence type="ECO:0000256" key="6">
    <source>
        <dbReference type="ARBA" id="ARBA00022989"/>
    </source>
</evidence>
<dbReference type="GO" id="GO:0005886">
    <property type="term" value="C:plasma membrane"/>
    <property type="evidence" value="ECO:0007669"/>
    <property type="project" value="UniProtKB-SubCell"/>
</dbReference>
<dbReference type="AlphaFoldDB" id="A0AA96F7P4"/>
<feature type="transmembrane region" description="Helical" evidence="9">
    <location>
        <begin position="9"/>
        <end position="28"/>
    </location>
</feature>
<keyword evidence="6 9" id="KW-1133">Transmembrane helix</keyword>
<feature type="transmembrane region" description="Helical" evidence="9">
    <location>
        <begin position="187"/>
        <end position="209"/>
    </location>
</feature>
<protein>
    <submittedName>
        <fullName evidence="10">BCCT family transporter</fullName>
    </submittedName>
</protein>
<feature type="transmembrane region" description="Helical" evidence="9">
    <location>
        <begin position="229"/>
        <end position="247"/>
    </location>
</feature>
<keyword evidence="3" id="KW-0813">Transport</keyword>
<keyword evidence="4" id="KW-1003">Cell membrane</keyword>
<organism evidence="10 11">
    <name type="scientific">Demequina capsici</name>
    <dbReference type="NCBI Taxonomy" id="3075620"/>
    <lineage>
        <taxon>Bacteria</taxon>
        <taxon>Bacillati</taxon>
        <taxon>Actinomycetota</taxon>
        <taxon>Actinomycetes</taxon>
        <taxon>Micrococcales</taxon>
        <taxon>Demequinaceae</taxon>
        <taxon>Demequina</taxon>
    </lineage>
</organism>